<dbReference type="STRING" id="1612308.SAMN05444581_103105"/>
<dbReference type="Gene3D" id="3.40.50.2300">
    <property type="match status" value="1"/>
</dbReference>
<evidence type="ECO:0000313" key="6">
    <source>
        <dbReference type="EMBL" id="SFK18518.1"/>
    </source>
</evidence>
<organism evidence="6 7">
    <name type="scientific">Methylocapsa palsarum</name>
    <dbReference type="NCBI Taxonomy" id="1612308"/>
    <lineage>
        <taxon>Bacteria</taxon>
        <taxon>Pseudomonadati</taxon>
        <taxon>Pseudomonadota</taxon>
        <taxon>Alphaproteobacteria</taxon>
        <taxon>Hyphomicrobiales</taxon>
        <taxon>Beijerinckiaceae</taxon>
        <taxon>Methylocapsa</taxon>
    </lineage>
</organism>
<dbReference type="PRINTS" id="PR00038">
    <property type="entry name" value="HTHLUXR"/>
</dbReference>
<dbReference type="PROSITE" id="PS50110">
    <property type="entry name" value="RESPONSE_REGULATORY"/>
    <property type="match status" value="1"/>
</dbReference>
<evidence type="ECO:0000313" key="7">
    <source>
        <dbReference type="Proteomes" id="UP000198755"/>
    </source>
</evidence>
<dbReference type="InterPro" id="IPR016032">
    <property type="entry name" value="Sig_transdc_resp-reg_C-effctor"/>
</dbReference>
<dbReference type="PANTHER" id="PTHR43214">
    <property type="entry name" value="TWO-COMPONENT RESPONSE REGULATOR"/>
    <property type="match status" value="1"/>
</dbReference>
<dbReference type="GO" id="GO:0003677">
    <property type="term" value="F:DNA binding"/>
    <property type="evidence" value="ECO:0007669"/>
    <property type="project" value="UniProtKB-KW"/>
</dbReference>
<dbReference type="SUPFAM" id="SSF46894">
    <property type="entry name" value="C-terminal effector domain of the bipartite response regulators"/>
    <property type="match status" value="1"/>
</dbReference>
<feature type="modified residue" description="4-aspartylphosphate" evidence="3">
    <location>
        <position position="53"/>
    </location>
</feature>
<dbReference type="SMART" id="SM00448">
    <property type="entry name" value="REC"/>
    <property type="match status" value="1"/>
</dbReference>
<dbReference type="SMART" id="SM00421">
    <property type="entry name" value="HTH_LUXR"/>
    <property type="match status" value="1"/>
</dbReference>
<protein>
    <submittedName>
        <fullName evidence="6">DNA-binding response regulator, NarL/FixJ family, contains REC and HTH domains</fullName>
    </submittedName>
</protein>
<dbReference type="EMBL" id="FOSN01000003">
    <property type="protein sequence ID" value="SFK18518.1"/>
    <property type="molecule type" value="Genomic_DNA"/>
</dbReference>
<sequence>MTSALIIDDHPIVLRACRKLLEDAGVAMIYDAADFLTGYRLFYKRRPDVTIIDLVISGSGLGGLDLIRRIRLRDLRARILVFSMHADPVIVGRALEAGANGYVVKDSDPDEFVAAFRKVRDGEPYLSHMLAMDVALVGARAKPNLLSQLSSREVQTLALLAEGKSYSSIASEMNVSYKTVVNVCSLLRSKLGVSSLAELIGVAVRHTGAF</sequence>
<dbReference type="RefSeq" id="WP_091679248.1">
    <property type="nucleotide sequence ID" value="NZ_FOSN01000003.1"/>
</dbReference>
<dbReference type="GO" id="GO:0006355">
    <property type="term" value="P:regulation of DNA-templated transcription"/>
    <property type="evidence" value="ECO:0007669"/>
    <property type="project" value="InterPro"/>
</dbReference>
<evidence type="ECO:0000259" key="4">
    <source>
        <dbReference type="PROSITE" id="PS50043"/>
    </source>
</evidence>
<dbReference type="InterPro" id="IPR039420">
    <property type="entry name" value="WalR-like"/>
</dbReference>
<dbReference type="AlphaFoldDB" id="A0A1I3XG65"/>
<evidence type="ECO:0000256" key="1">
    <source>
        <dbReference type="ARBA" id="ARBA00022553"/>
    </source>
</evidence>
<dbReference type="CDD" id="cd06170">
    <property type="entry name" value="LuxR_C_like"/>
    <property type="match status" value="1"/>
</dbReference>
<dbReference type="InterPro" id="IPR000792">
    <property type="entry name" value="Tscrpt_reg_LuxR_C"/>
</dbReference>
<dbReference type="PANTHER" id="PTHR43214:SF43">
    <property type="entry name" value="TWO-COMPONENT RESPONSE REGULATOR"/>
    <property type="match status" value="1"/>
</dbReference>
<evidence type="ECO:0000256" key="3">
    <source>
        <dbReference type="PROSITE-ProRule" id="PRU00169"/>
    </source>
</evidence>
<dbReference type="InterPro" id="IPR011006">
    <property type="entry name" value="CheY-like_superfamily"/>
</dbReference>
<accession>A0A1I3XG65</accession>
<reference evidence="6 7" key="1">
    <citation type="submission" date="2016-10" db="EMBL/GenBank/DDBJ databases">
        <authorList>
            <person name="de Groot N.N."/>
        </authorList>
    </citation>
    <scope>NUCLEOTIDE SEQUENCE [LARGE SCALE GENOMIC DNA]</scope>
    <source>
        <strain evidence="6 7">NE2</strain>
    </source>
</reference>
<dbReference type="Pfam" id="PF00072">
    <property type="entry name" value="Response_reg"/>
    <property type="match status" value="1"/>
</dbReference>
<dbReference type="SUPFAM" id="SSF52172">
    <property type="entry name" value="CheY-like"/>
    <property type="match status" value="1"/>
</dbReference>
<keyword evidence="2 6" id="KW-0238">DNA-binding</keyword>
<dbReference type="OrthoDB" id="3678174at2"/>
<dbReference type="PROSITE" id="PS50043">
    <property type="entry name" value="HTH_LUXR_2"/>
    <property type="match status" value="1"/>
</dbReference>
<evidence type="ECO:0000259" key="5">
    <source>
        <dbReference type="PROSITE" id="PS50110"/>
    </source>
</evidence>
<dbReference type="InterPro" id="IPR058245">
    <property type="entry name" value="NreC/VraR/RcsB-like_REC"/>
</dbReference>
<dbReference type="Pfam" id="PF00196">
    <property type="entry name" value="GerE"/>
    <property type="match status" value="1"/>
</dbReference>
<keyword evidence="7" id="KW-1185">Reference proteome</keyword>
<dbReference type="GO" id="GO:0000160">
    <property type="term" value="P:phosphorelay signal transduction system"/>
    <property type="evidence" value="ECO:0007669"/>
    <property type="project" value="InterPro"/>
</dbReference>
<feature type="domain" description="Response regulatory" evidence="5">
    <location>
        <begin position="3"/>
        <end position="120"/>
    </location>
</feature>
<keyword evidence="1 3" id="KW-0597">Phosphoprotein</keyword>
<gene>
    <name evidence="6" type="ORF">SAMN05444581_103105</name>
</gene>
<dbReference type="Proteomes" id="UP000198755">
    <property type="component" value="Unassembled WGS sequence"/>
</dbReference>
<proteinExistence type="predicted"/>
<evidence type="ECO:0000256" key="2">
    <source>
        <dbReference type="ARBA" id="ARBA00023125"/>
    </source>
</evidence>
<feature type="domain" description="HTH luxR-type" evidence="4">
    <location>
        <begin position="142"/>
        <end position="207"/>
    </location>
</feature>
<name>A0A1I3XG65_9HYPH</name>
<dbReference type="CDD" id="cd17535">
    <property type="entry name" value="REC_NarL-like"/>
    <property type="match status" value="1"/>
</dbReference>
<dbReference type="InterPro" id="IPR001789">
    <property type="entry name" value="Sig_transdc_resp-reg_receiver"/>
</dbReference>